<organism evidence="4 5">
    <name type="scientific">Chlamydomonas eustigma</name>
    <dbReference type="NCBI Taxonomy" id="1157962"/>
    <lineage>
        <taxon>Eukaryota</taxon>
        <taxon>Viridiplantae</taxon>
        <taxon>Chlorophyta</taxon>
        <taxon>core chlorophytes</taxon>
        <taxon>Chlorophyceae</taxon>
        <taxon>CS clade</taxon>
        <taxon>Chlamydomonadales</taxon>
        <taxon>Chlamydomonadaceae</taxon>
        <taxon>Chlamydomonas</taxon>
    </lineage>
</organism>
<feature type="compositionally biased region" description="Basic and acidic residues" evidence="1">
    <location>
        <begin position="326"/>
        <end position="337"/>
    </location>
</feature>
<comment type="caution">
    <text evidence="4">The sequence shown here is derived from an EMBL/GenBank/DDBJ whole genome shotgun (WGS) entry which is preliminary data.</text>
</comment>
<dbReference type="SUPFAM" id="SSF52540">
    <property type="entry name" value="P-loop containing nucleoside triphosphate hydrolases"/>
    <property type="match status" value="1"/>
</dbReference>
<feature type="domain" description="DNA2/NAM7 helicase helicase" evidence="2">
    <location>
        <begin position="670"/>
        <end position="902"/>
    </location>
</feature>
<feature type="compositionally biased region" description="Polar residues" evidence="1">
    <location>
        <begin position="1193"/>
        <end position="1208"/>
    </location>
</feature>
<dbReference type="InterPro" id="IPR041679">
    <property type="entry name" value="DNA2/NAM7-like_C"/>
</dbReference>
<dbReference type="InterPro" id="IPR047187">
    <property type="entry name" value="SF1_C_Upf1"/>
</dbReference>
<dbReference type="Pfam" id="PF13086">
    <property type="entry name" value="AAA_11"/>
    <property type="match status" value="1"/>
</dbReference>
<dbReference type="PANTHER" id="PTHR10887">
    <property type="entry name" value="DNA2/NAM7 HELICASE FAMILY"/>
    <property type="match status" value="1"/>
</dbReference>
<feature type="compositionally biased region" description="Low complexity" evidence="1">
    <location>
        <begin position="126"/>
        <end position="146"/>
    </location>
</feature>
<protein>
    <recommendedName>
        <fullName evidence="6">AAA+ ATPase domain-containing protein</fullName>
    </recommendedName>
</protein>
<gene>
    <name evidence="4" type="ORF">CEUSTIGMA_g12543.t1</name>
</gene>
<evidence type="ECO:0008006" key="6">
    <source>
        <dbReference type="Google" id="ProtNLM"/>
    </source>
</evidence>
<dbReference type="OrthoDB" id="6513042at2759"/>
<proteinExistence type="predicted"/>
<feature type="compositionally biased region" description="Polar residues" evidence="1">
    <location>
        <begin position="62"/>
        <end position="71"/>
    </location>
</feature>
<accession>A0A250XQ42</accession>
<dbReference type="InterPro" id="IPR041677">
    <property type="entry name" value="DNA2/NAM7_AAA_11"/>
</dbReference>
<evidence type="ECO:0000256" key="1">
    <source>
        <dbReference type="SAM" id="MobiDB-lite"/>
    </source>
</evidence>
<dbReference type="Gene3D" id="3.40.50.300">
    <property type="entry name" value="P-loop containing nucleotide triphosphate hydrolases"/>
    <property type="match status" value="2"/>
</dbReference>
<dbReference type="Proteomes" id="UP000232323">
    <property type="component" value="Unassembled WGS sequence"/>
</dbReference>
<dbReference type="Pfam" id="PF13087">
    <property type="entry name" value="AAA_12"/>
    <property type="match status" value="1"/>
</dbReference>
<dbReference type="CDD" id="cd18808">
    <property type="entry name" value="SF1_C_Upf1"/>
    <property type="match status" value="1"/>
</dbReference>
<keyword evidence="5" id="KW-1185">Reference proteome</keyword>
<dbReference type="InterPro" id="IPR027417">
    <property type="entry name" value="P-loop_NTPase"/>
</dbReference>
<evidence type="ECO:0000259" key="2">
    <source>
        <dbReference type="Pfam" id="PF13086"/>
    </source>
</evidence>
<feature type="region of interest" description="Disordered" evidence="1">
    <location>
        <begin position="1167"/>
        <end position="1228"/>
    </location>
</feature>
<dbReference type="GO" id="GO:0004386">
    <property type="term" value="F:helicase activity"/>
    <property type="evidence" value="ECO:0007669"/>
    <property type="project" value="InterPro"/>
</dbReference>
<dbReference type="STRING" id="1157962.A0A250XQ42"/>
<dbReference type="AlphaFoldDB" id="A0A250XQ42"/>
<dbReference type="InterPro" id="IPR045055">
    <property type="entry name" value="DNA2/NAM7-like"/>
</dbReference>
<feature type="region of interest" description="Disordered" evidence="1">
    <location>
        <begin position="121"/>
        <end position="160"/>
    </location>
</feature>
<feature type="region of interest" description="Disordered" evidence="1">
    <location>
        <begin position="461"/>
        <end position="488"/>
    </location>
</feature>
<reference evidence="4 5" key="1">
    <citation type="submission" date="2017-08" db="EMBL/GenBank/DDBJ databases">
        <title>Acidophilic green algal genome provides insights into adaptation to an acidic environment.</title>
        <authorList>
            <person name="Hirooka S."/>
            <person name="Hirose Y."/>
            <person name="Kanesaki Y."/>
            <person name="Higuchi S."/>
            <person name="Fujiwara T."/>
            <person name="Onuma R."/>
            <person name="Era A."/>
            <person name="Ohbayashi R."/>
            <person name="Uzuka A."/>
            <person name="Nozaki H."/>
            <person name="Yoshikawa H."/>
            <person name="Miyagishima S.Y."/>
        </authorList>
    </citation>
    <scope>NUCLEOTIDE SEQUENCE [LARGE SCALE GENOMIC DNA]</scope>
    <source>
        <strain evidence="4 5">NIES-2499</strain>
    </source>
</reference>
<sequence length="1254" mass="133545">MQRCRLHIYARQGGSDAMGGLQRRVSLPKEVVASPGTPVPKNAPSTSTSAALPIAQKVPSEGSATARQSTGRQDDPRPSGPSRLVQRRARLIRTASPSYNPNMIAQPLASHPDHTVTHLNVSSNRATSSSPPLGPTLLPGRAGALAQRSDDKNTDSSGCVLIPNTKAYRNVNGTSPSSRTKQFESLKSSPALTVASPAIGLHSQPEYPTQMQALRIESEGPHTGAQAMSALSGSISEQLSRSSTLITETSTETTAEVDDSAADEALKAAVIKKKPGWLGNWGKATDVQASAAKLAGAKTDIITGRPLSSASASKAALLGRRLAGSSDRDHGGTKRSVEGGMNRVSGIESGSTLPQGPQVVLRGGRWELVGHEEDLKGLEVAVPVLQARLTAGVKAEQEHEREALQKLYSSSSLQRLQKDGLVLTGVTATKSGELYRSVILKFTLPSSTSSVSRAVGIPAVSQGDDESKAVTGNNSEMKSDSKLDSRSSIMPLSHGAANKTAGNGTKDLPYHKFRVGDSVLITQFAAGLASTPRGSGSSIRSATQGAADGVDAHMEGAVLELSKGHLLVAVDHKDAEAMDRAMSSSMSKSGGLVTWRLDQSIRDTTAQRQIEAVKKLDSFVDPYSPSEKLLRCVLVGSRNTPLIAEQPPLWVRDASWREDARAELAGQTGLNSSQRRAVAKAMVSSLTLWQGPPGTGKTRTLLALMDVLVNTSAKTSRRWQSMGTVLACADTNAAVDNLVEGLLARNIRVVRVGNPAKVREHIRHVTLEAQAEASRLGHEAVKLREEAKKDLERCREMRSEGQEDTVMQRLGEMEGRARADMARADAVLRDAMAEVIDNAQVVCATCTGAGDSTLADRLFHMVVIDEATQATEPAVLIPLTRGAHCVVMAGDPKQLPPTIVSQEAYKFALDVTLFDRISDNGVFPLLLDTQYRMNPGISEFPSRWFYKSKLQDGVSASDKPIPAGIHWPVPTIPVAIVPVEDGEEERANTMSAAGFGVDGPGKKSISKAAGGRSGEGGDGGMSYRNVAEARIALQAVHTLLTAGDAESAAILTPYRGQVRCLETLMRQLGSAFEGLNVIISSVDGYQGREADVVVFSAVRCNRHGSVGFVSDPRRLNVAITRPRRGLVVVCSPSTLRRGSKDWDAYLEWALSKNLILDRGRIQLPPWVKEGHASSPKQERITDDDISDTEPAVVSNSGQHIMLESSTAVSDPPAADSDWYLSDSSQGPAGIKKTVAGLKKSLRAILLEKKTQLKA</sequence>
<dbReference type="EMBL" id="BEGY01000151">
    <property type="protein sequence ID" value="GAX85123.1"/>
    <property type="molecule type" value="Genomic_DNA"/>
</dbReference>
<name>A0A250XQ42_9CHLO</name>
<evidence type="ECO:0000313" key="5">
    <source>
        <dbReference type="Proteomes" id="UP000232323"/>
    </source>
</evidence>
<feature type="domain" description="DNA2/NAM7 helicase-like C-terminal" evidence="3">
    <location>
        <begin position="909"/>
        <end position="1131"/>
    </location>
</feature>
<evidence type="ECO:0000313" key="4">
    <source>
        <dbReference type="EMBL" id="GAX85123.1"/>
    </source>
</evidence>
<evidence type="ECO:0000259" key="3">
    <source>
        <dbReference type="Pfam" id="PF13087"/>
    </source>
</evidence>
<feature type="region of interest" description="Disordered" evidence="1">
    <location>
        <begin position="30"/>
        <end position="85"/>
    </location>
</feature>
<feature type="compositionally biased region" description="Basic and acidic residues" evidence="1">
    <location>
        <begin position="1168"/>
        <end position="1182"/>
    </location>
</feature>
<dbReference type="Gene3D" id="2.40.30.270">
    <property type="match status" value="1"/>
</dbReference>
<feature type="region of interest" description="Disordered" evidence="1">
    <location>
        <begin position="322"/>
        <end position="356"/>
    </location>
</feature>
<dbReference type="PANTHER" id="PTHR10887:SF495">
    <property type="entry name" value="HELICASE SENATAXIN ISOFORM X1-RELATED"/>
    <property type="match status" value="1"/>
</dbReference>